<dbReference type="Gene3D" id="1.20.1260.10">
    <property type="match status" value="1"/>
</dbReference>
<evidence type="ECO:0000313" key="1">
    <source>
        <dbReference type="EMBL" id="EPP38014.1"/>
    </source>
</evidence>
<evidence type="ECO:0008006" key="3">
    <source>
        <dbReference type="Google" id="ProtNLM"/>
    </source>
</evidence>
<dbReference type="SUPFAM" id="SSF47240">
    <property type="entry name" value="Ferritin-like"/>
    <property type="match status" value="1"/>
</dbReference>
<dbReference type="InterPro" id="IPR012347">
    <property type="entry name" value="Ferritin-like"/>
</dbReference>
<comment type="caution">
    <text evidence="1">The sequence shown here is derived from an EMBL/GenBank/DDBJ whole genome shotgun (WGS) entry which is preliminary data.</text>
</comment>
<sequence>MLRSQITTFVSYAPHWELLLKRIVASASIHSKWINTLSFLENCGAKKISASEHPTQVKKEVLKHAAEEFRHAFYLKKQISRITSEPFLNYSLESMLGGNIAKYYLHLLDLRISKVLRHRYHLNNQTLKTTAYILVTSAIEMRAFELYPIYHQILKDTNSAITIKSIILEEQEHLKEMETELSTLPYAYELLSQACAFESALCEQFINRLETSLLHTEKLLETSQ</sequence>
<dbReference type="RefSeq" id="WP_020356395.1">
    <property type="nucleotide sequence ID" value="NZ_KE360587.1"/>
</dbReference>
<organism evidence="1 2">
    <name type="scientific">Chlamydia avium</name>
    <dbReference type="NCBI Taxonomy" id="1457141"/>
    <lineage>
        <taxon>Bacteria</taxon>
        <taxon>Pseudomonadati</taxon>
        <taxon>Chlamydiota</taxon>
        <taxon>Chlamydiia</taxon>
        <taxon>Chlamydiales</taxon>
        <taxon>Chlamydiaceae</taxon>
        <taxon>Chlamydia/Chlamydophila group</taxon>
        <taxon>Chlamydia</taxon>
    </lineage>
</organism>
<dbReference type="Proteomes" id="UP000014821">
    <property type="component" value="Unassembled WGS sequence"/>
</dbReference>
<keyword evidence="2" id="KW-1185">Reference proteome</keyword>
<proteinExistence type="predicted"/>
<evidence type="ECO:0000313" key="2">
    <source>
        <dbReference type="Proteomes" id="UP000014821"/>
    </source>
</evidence>
<accession>A0ABP2X5D2</accession>
<gene>
    <name evidence="1" type="ORF">CP10881SC42_0906</name>
</gene>
<name>A0ABP2X5D2_9CHLA</name>
<dbReference type="InterPro" id="IPR009078">
    <property type="entry name" value="Ferritin-like_SF"/>
</dbReference>
<reference evidence="1" key="1">
    <citation type="submission" date="2013-04" db="EMBL/GenBank/DDBJ databases">
        <title>Genome sequence of Chlamydia psittaci 10_881_SC42.</title>
        <authorList>
            <person name="Huot-Creasy H."/>
            <person name="McCracken C.L."/>
            <person name="Humphries M."/>
            <person name="Sachse K."/>
            <person name="Laroucau K."/>
            <person name="Bavoil P."/>
            <person name="Myers G.S."/>
        </authorList>
    </citation>
    <scope>NUCLEOTIDE SEQUENCE [LARGE SCALE GENOMIC DNA]</scope>
    <source>
        <strain evidence="1">10_881_SC42</strain>
    </source>
</reference>
<dbReference type="EMBL" id="ATND01000002">
    <property type="protein sequence ID" value="EPP38014.1"/>
    <property type="molecule type" value="Genomic_DNA"/>
</dbReference>
<protein>
    <recommendedName>
        <fullName evidence="3">Rubrerythrin family protein</fullName>
    </recommendedName>
</protein>